<keyword evidence="2" id="KW-0805">Transcription regulation</keyword>
<dbReference type="Proteomes" id="UP000632774">
    <property type="component" value="Unassembled WGS sequence"/>
</dbReference>
<evidence type="ECO:0000313" key="5">
    <source>
        <dbReference type="EMBL" id="MBE9665639.1"/>
    </source>
</evidence>
<dbReference type="Gene3D" id="1.10.4040.10">
    <property type="entry name" value="Penicillinase repressor domain"/>
    <property type="match status" value="1"/>
</dbReference>
<name>A0ABR9XE21_9SPHI</name>
<reference evidence="5 6" key="1">
    <citation type="submission" date="2020-10" db="EMBL/GenBank/DDBJ databases">
        <title>Mucilaginibacter mali sp. nov., isolated from rhizosphere soil of apple orchard.</title>
        <authorList>
            <person name="Lee J.-S."/>
            <person name="Kim H.S."/>
            <person name="Kim J.-S."/>
        </authorList>
    </citation>
    <scope>NUCLEOTIDE SEQUENCE [LARGE SCALE GENOMIC DNA]</scope>
    <source>
        <strain evidence="5 6">KCTC 23157</strain>
    </source>
</reference>
<dbReference type="Pfam" id="PF03965">
    <property type="entry name" value="Penicillinase_R"/>
    <property type="match status" value="1"/>
</dbReference>
<evidence type="ECO:0000256" key="2">
    <source>
        <dbReference type="ARBA" id="ARBA00023015"/>
    </source>
</evidence>
<dbReference type="InterPro" id="IPR005650">
    <property type="entry name" value="BlaI_family"/>
</dbReference>
<dbReference type="PIRSF" id="PIRSF019455">
    <property type="entry name" value="CopR_AtkY"/>
    <property type="match status" value="1"/>
</dbReference>
<organism evidence="5 6">
    <name type="scientific">Mucilaginibacter boryungensis</name>
    <dbReference type="NCBI Taxonomy" id="768480"/>
    <lineage>
        <taxon>Bacteria</taxon>
        <taxon>Pseudomonadati</taxon>
        <taxon>Bacteroidota</taxon>
        <taxon>Sphingobacteriia</taxon>
        <taxon>Sphingobacteriales</taxon>
        <taxon>Sphingobacteriaceae</taxon>
        <taxon>Mucilaginibacter</taxon>
    </lineage>
</organism>
<dbReference type="Gene3D" id="1.10.10.10">
    <property type="entry name" value="Winged helix-like DNA-binding domain superfamily/Winged helix DNA-binding domain"/>
    <property type="match status" value="1"/>
</dbReference>
<proteinExistence type="inferred from homology"/>
<comment type="similarity">
    <text evidence="1">Belongs to the BlaI transcriptional regulatory family.</text>
</comment>
<comment type="caution">
    <text evidence="5">The sequence shown here is derived from an EMBL/GenBank/DDBJ whole genome shotgun (WGS) entry which is preliminary data.</text>
</comment>
<evidence type="ECO:0000256" key="1">
    <source>
        <dbReference type="ARBA" id="ARBA00011046"/>
    </source>
</evidence>
<evidence type="ECO:0000256" key="3">
    <source>
        <dbReference type="ARBA" id="ARBA00023125"/>
    </source>
</evidence>
<dbReference type="EMBL" id="JADFFM010000001">
    <property type="protein sequence ID" value="MBE9665639.1"/>
    <property type="molecule type" value="Genomic_DNA"/>
</dbReference>
<dbReference type="InterPro" id="IPR036388">
    <property type="entry name" value="WH-like_DNA-bd_sf"/>
</dbReference>
<keyword evidence="6" id="KW-1185">Reference proteome</keyword>
<protein>
    <submittedName>
        <fullName evidence="5">BlaI/MecI/CopY family transcriptional regulator</fullName>
    </submittedName>
</protein>
<dbReference type="InterPro" id="IPR036390">
    <property type="entry name" value="WH_DNA-bd_sf"/>
</dbReference>
<keyword evidence="4" id="KW-0804">Transcription</keyword>
<dbReference type="SUPFAM" id="SSF46785">
    <property type="entry name" value="Winged helix' DNA-binding domain"/>
    <property type="match status" value="1"/>
</dbReference>
<evidence type="ECO:0000256" key="4">
    <source>
        <dbReference type="ARBA" id="ARBA00023163"/>
    </source>
</evidence>
<sequence length="131" mass="15259">MEKENKTEDNVPTRAELEALKILWAHGPSTVRFVHDMLTRDTKTVRYTSTLKMMQLMTEKGMVKRDESRMTHVYYPLLEEKQTMGTIAERFVQSMYNGSISNLLVAFMNNKPSSAKELEQVKELLKKLDQE</sequence>
<keyword evidence="3" id="KW-0238">DNA-binding</keyword>
<evidence type="ECO:0000313" key="6">
    <source>
        <dbReference type="Proteomes" id="UP000632774"/>
    </source>
</evidence>
<gene>
    <name evidence="5" type="ORF">IRJ18_04645</name>
</gene>
<accession>A0ABR9XE21</accession>